<dbReference type="RefSeq" id="WP_130598873.1">
    <property type="nucleotide sequence ID" value="NZ_CP036200.1"/>
</dbReference>
<evidence type="ECO:0000313" key="6">
    <source>
        <dbReference type="EMBL" id="QBF82592.1"/>
    </source>
</evidence>
<dbReference type="Gene3D" id="2.40.160.20">
    <property type="match status" value="1"/>
</dbReference>
<dbReference type="PANTHER" id="PTHR14969:SF13">
    <property type="entry name" value="AT30094P"/>
    <property type="match status" value="1"/>
</dbReference>
<dbReference type="SUPFAM" id="SSF48317">
    <property type="entry name" value="Acid phosphatase/Vanadium-dependent haloperoxidase"/>
    <property type="match status" value="1"/>
</dbReference>
<name>A0A411PGS6_9GAMM</name>
<evidence type="ECO:0000259" key="5">
    <source>
        <dbReference type="SMART" id="SM00014"/>
    </source>
</evidence>
<dbReference type="EC" id="3.6.1.27" evidence="1"/>
<dbReference type="InterPro" id="IPR000326">
    <property type="entry name" value="PAP2/HPO"/>
</dbReference>
<dbReference type="EMBL" id="CP036200">
    <property type="protein sequence ID" value="QBF82592.1"/>
    <property type="molecule type" value="Genomic_DNA"/>
</dbReference>
<dbReference type="PANTHER" id="PTHR14969">
    <property type="entry name" value="SPHINGOSINE-1-PHOSPHATE PHOSPHOHYDROLASE"/>
    <property type="match status" value="1"/>
</dbReference>
<evidence type="ECO:0000256" key="4">
    <source>
        <dbReference type="SAM" id="SignalP"/>
    </source>
</evidence>
<proteinExistence type="predicted"/>
<dbReference type="Pfam" id="PF01569">
    <property type="entry name" value="PAP2"/>
    <property type="match status" value="1"/>
</dbReference>
<dbReference type="Gene3D" id="1.20.144.10">
    <property type="entry name" value="Phosphatidic acid phosphatase type 2/haloperoxidase"/>
    <property type="match status" value="1"/>
</dbReference>
<gene>
    <name evidence="6" type="ORF">EXU30_07710</name>
</gene>
<organism evidence="6 7">
    <name type="scientific">Shewanella maritima</name>
    <dbReference type="NCBI Taxonomy" id="2520507"/>
    <lineage>
        <taxon>Bacteria</taxon>
        <taxon>Pseudomonadati</taxon>
        <taxon>Pseudomonadota</taxon>
        <taxon>Gammaproteobacteria</taxon>
        <taxon>Alteromonadales</taxon>
        <taxon>Shewanellaceae</taxon>
        <taxon>Shewanella</taxon>
    </lineage>
</organism>
<dbReference type="OrthoDB" id="9773582at2"/>
<comment type="catalytic activity">
    <reaction evidence="3">
        <text>di-trans,octa-cis-undecaprenyl diphosphate + H2O = di-trans,octa-cis-undecaprenyl phosphate + phosphate + H(+)</text>
        <dbReference type="Rhea" id="RHEA:28094"/>
        <dbReference type="ChEBI" id="CHEBI:15377"/>
        <dbReference type="ChEBI" id="CHEBI:15378"/>
        <dbReference type="ChEBI" id="CHEBI:43474"/>
        <dbReference type="ChEBI" id="CHEBI:58405"/>
        <dbReference type="ChEBI" id="CHEBI:60392"/>
        <dbReference type="EC" id="3.6.1.27"/>
    </reaction>
</comment>
<keyword evidence="7" id="KW-1185">Reference proteome</keyword>
<feature type="signal peptide" evidence="4">
    <location>
        <begin position="1"/>
        <end position="23"/>
    </location>
</feature>
<feature type="chain" id="PRO_5019196801" description="undecaprenyl-diphosphate phosphatase" evidence="4">
    <location>
        <begin position="24"/>
        <end position="438"/>
    </location>
</feature>
<dbReference type="GO" id="GO:0050380">
    <property type="term" value="F:undecaprenyl-diphosphatase activity"/>
    <property type="evidence" value="ECO:0007669"/>
    <property type="project" value="UniProtKB-EC"/>
</dbReference>
<evidence type="ECO:0000256" key="1">
    <source>
        <dbReference type="ARBA" id="ARBA00012374"/>
    </source>
</evidence>
<dbReference type="CDD" id="cd03394">
    <property type="entry name" value="PAP2_like_5"/>
    <property type="match status" value="1"/>
</dbReference>
<keyword evidence="4" id="KW-0732">Signal</keyword>
<accession>A0A411PGS6</accession>
<dbReference type="InterPro" id="IPR011250">
    <property type="entry name" value="OMP/PagP_B-barrel"/>
</dbReference>
<dbReference type="SUPFAM" id="SSF56925">
    <property type="entry name" value="OMPA-like"/>
    <property type="match status" value="1"/>
</dbReference>
<dbReference type="KEGG" id="smai:EXU30_07710"/>
<sequence>MKAKLSLTSSAIILSLTSTTAVAKSEILEGQSGTISEIGDVVQIALPAGALIGSLWIGDKEGAWQLTKGVATTSLITHTMKFGYGRLRPDGTESNSFPSGHTSAAFSGAAYIHHRYGDKWALPAYTAASFVGASRLWANRHFMDDVLAGGSIAVMTSLYFTDPYNASDLVVVPSFSDGNMGLAVSYTPGASKSLPKYQLTDDGWSGSGAQKEFHRSYSLFIGGFDTSNNFIQENGSPSFNLTDFSRESEPNTYAAAELEWGVAKDQYLLFSFNPIESRDKTTLGKELKWAGKSYSAGSEVISAYSNWSLTADYVFELLSDSDWIVELGAGVTFAAQTIRLDYPEGNNLGETSDLFVAPAIIFNGGYKFTEEFSLDLRYRASGLSQYTSQAYSVGVTYQINDRWSASLFRGVLEQEIDGDEYYNDAEFDHGGFAVTYAF</sequence>
<reference evidence="6 7" key="1">
    <citation type="submission" date="2019-02" db="EMBL/GenBank/DDBJ databases">
        <title>Shewanella sp. D4-2 isolated from Dokdo Island.</title>
        <authorList>
            <person name="Baek K."/>
        </authorList>
    </citation>
    <scope>NUCLEOTIDE SEQUENCE [LARGE SCALE GENOMIC DNA]</scope>
    <source>
        <strain evidence="6 7">D4-2</strain>
    </source>
</reference>
<dbReference type="Proteomes" id="UP000291106">
    <property type="component" value="Chromosome"/>
</dbReference>
<dbReference type="AlphaFoldDB" id="A0A411PGS6"/>
<evidence type="ECO:0000256" key="3">
    <source>
        <dbReference type="ARBA" id="ARBA00047594"/>
    </source>
</evidence>
<feature type="domain" description="Phosphatidic acid phosphatase type 2/haloperoxidase" evidence="5">
    <location>
        <begin position="65"/>
        <end position="161"/>
    </location>
</feature>
<dbReference type="InterPro" id="IPR036938">
    <property type="entry name" value="PAP2/HPO_sf"/>
</dbReference>
<evidence type="ECO:0000256" key="2">
    <source>
        <dbReference type="ARBA" id="ARBA00032707"/>
    </source>
</evidence>
<evidence type="ECO:0000313" key="7">
    <source>
        <dbReference type="Proteomes" id="UP000291106"/>
    </source>
</evidence>
<dbReference type="SMART" id="SM00014">
    <property type="entry name" value="acidPPc"/>
    <property type="match status" value="1"/>
</dbReference>
<protein>
    <recommendedName>
        <fullName evidence="1">undecaprenyl-diphosphate phosphatase</fullName>
        <ecNumber evidence="1">3.6.1.27</ecNumber>
    </recommendedName>
    <alternativeName>
        <fullName evidence="2">Undecaprenyl pyrophosphate phosphatase</fullName>
    </alternativeName>
</protein>